<comment type="caution">
    <text evidence="3">The sequence shown here is derived from an EMBL/GenBank/DDBJ whole genome shotgun (WGS) entry which is preliminary data.</text>
</comment>
<keyword evidence="4" id="KW-1185">Reference proteome</keyword>
<dbReference type="Pfam" id="PF00657">
    <property type="entry name" value="Lipase_GDSL"/>
    <property type="match status" value="1"/>
</dbReference>
<dbReference type="CDD" id="cd01837">
    <property type="entry name" value="SGNH_plant_lipase_like"/>
    <property type="match status" value="1"/>
</dbReference>
<reference evidence="3 4" key="1">
    <citation type="journal article" date="2019" name="Sci. Rep.">
        <title>A high-quality genome of Eragrostis curvula grass provides insights into Poaceae evolution and supports new strategies to enhance forage quality.</title>
        <authorList>
            <person name="Carballo J."/>
            <person name="Santos B.A.C.M."/>
            <person name="Zappacosta D."/>
            <person name="Garbus I."/>
            <person name="Selva J.P."/>
            <person name="Gallo C.A."/>
            <person name="Diaz A."/>
            <person name="Albertini E."/>
            <person name="Caccamo M."/>
            <person name="Echenique V."/>
        </authorList>
    </citation>
    <scope>NUCLEOTIDE SEQUENCE [LARGE SCALE GENOMIC DNA]</scope>
    <source>
        <strain evidence="4">cv. Victoria</strain>
        <tissue evidence="3">Leaf</tissue>
    </source>
</reference>
<dbReference type="Gene3D" id="3.40.50.1110">
    <property type="entry name" value="SGNH hydrolase"/>
    <property type="match status" value="1"/>
</dbReference>
<evidence type="ECO:0000313" key="4">
    <source>
        <dbReference type="Proteomes" id="UP000324897"/>
    </source>
</evidence>
<proteinExistence type="inferred from homology"/>
<accession>A0A5J9WCC9</accession>
<dbReference type="InterPro" id="IPR036514">
    <property type="entry name" value="SGNH_hydro_sf"/>
</dbReference>
<feature type="chain" id="PRO_5023815739" description="GDSL esterase/lipase" evidence="2">
    <location>
        <begin position="23"/>
        <end position="399"/>
    </location>
</feature>
<comment type="similarity">
    <text evidence="1">Belongs to the 'GDSL' lipolytic enzyme family.</text>
</comment>
<dbReference type="FunFam" id="3.40.50.1110:FF:000003">
    <property type="entry name" value="GDSL esterase/lipase APG"/>
    <property type="match status" value="1"/>
</dbReference>
<evidence type="ECO:0000313" key="3">
    <source>
        <dbReference type="EMBL" id="TVU45663.1"/>
    </source>
</evidence>
<keyword evidence="2" id="KW-0732">Signal</keyword>
<dbReference type="OrthoDB" id="1600564at2759"/>
<dbReference type="AlphaFoldDB" id="A0A5J9WCC9"/>
<evidence type="ECO:0000256" key="2">
    <source>
        <dbReference type="SAM" id="SignalP"/>
    </source>
</evidence>
<dbReference type="InterPro" id="IPR050592">
    <property type="entry name" value="GDSL_lipolytic_enzyme"/>
</dbReference>
<name>A0A5J9WCC9_9POAL</name>
<organism evidence="3 4">
    <name type="scientific">Eragrostis curvula</name>
    <name type="common">weeping love grass</name>
    <dbReference type="NCBI Taxonomy" id="38414"/>
    <lineage>
        <taxon>Eukaryota</taxon>
        <taxon>Viridiplantae</taxon>
        <taxon>Streptophyta</taxon>
        <taxon>Embryophyta</taxon>
        <taxon>Tracheophyta</taxon>
        <taxon>Spermatophyta</taxon>
        <taxon>Magnoliopsida</taxon>
        <taxon>Liliopsida</taxon>
        <taxon>Poales</taxon>
        <taxon>Poaceae</taxon>
        <taxon>PACMAD clade</taxon>
        <taxon>Chloridoideae</taxon>
        <taxon>Eragrostideae</taxon>
        <taxon>Eragrostidinae</taxon>
        <taxon>Eragrostis</taxon>
    </lineage>
</organism>
<dbReference type="PANTHER" id="PTHR45642">
    <property type="entry name" value="GDSL ESTERASE/LIPASE EXL3"/>
    <property type="match status" value="1"/>
</dbReference>
<dbReference type="GO" id="GO:0006629">
    <property type="term" value="P:lipid metabolic process"/>
    <property type="evidence" value="ECO:0007669"/>
    <property type="project" value="InterPro"/>
</dbReference>
<evidence type="ECO:0000256" key="1">
    <source>
        <dbReference type="ARBA" id="ARBA00008668"/>
    </source>
</evidence>
<dbReference type="InterPro" id="IPR001087">
    <property type="entry name" value="GDSL"/>
</dbReference>
<dbReference type="PROSITE" id="PS01098">
    <property type="entry name" value="LIPASE_GDSL_SER"/>
    <property type="match status" value="1"/>
</dbReference>
<dbReference type="PANTHER" id="PTHR45642:SF67">
    <property type="entry name" value="GDSL-LIKE LIPASE_ACYLHYDROLASE FAMILY PROTEIN, EXPRESSED"/>
    <property type="match status" value="1"/>
</dbReference>
<gene>
    <name evidence="3" type="ORF">EJB05_05155</name>
</gene>
<dbReference type="Proteomes" id="UP000324897">
    <property type="component" value="Chromosome 5"/>
</dbReference>
<dbReference type="InterPro" id="IPR008265">
    <property type="entry name" value="Lipase_GDSL_AS"/>
</dbReference>
<sequence length="399" mass="42008">MGMRSVLAAAVLLLSAVRLCAGQALVPGVMIFGDSVVDAGNNNRLATLVRADFPPYGRDFPTTHAPTGRFCNGKLATDYTVENLGLSSYPPAYLSEEAQSNNKSLLHGANFASGAAGYLDATAALYVSAFALQQRHAGAAPHARVLTALDFISKCECCAASLTLLITSCVQGAISLSRQLDYFREYQSRVAASAGAQRAAALTSGSIYVVSAGTSDYVQNYYVNPVLAATYTPDQFSDALMQPFTAFVENLYGLGARRIGVTSLPPMGCLPASVTLFGGGGSNGGCVERLNNDSLIFNRKLGAAADAVKRQHPDLKLVVFDIYQPLLDLVSNPTSAGFFESRRACCGTGTIETSVLCHQGAPGTCINATGYVFWDGFHPTDAANKVLADSLLIQGLQLI</sequence>
<dbReference type="EMBL" id="RWGY01000004">
    <property type="protein sequence ID" value="TVU45663.1"/>
    <property type="molecule type" value="Genomic_DNA"/>
</dbReference>
<dbReference type="SUPFAM" id="SSF52266">
    <property type="entry name" value="SGNH hydrolase"/>
    <property type="match status" value="1"/>
</dbReference>
<evidence type="ECO:0008006" key="5">
    <source>
        <dbReference type="Google" id="ProtNLM"/>
    </source>
</evidence>
<dbReference type="GO" id="GO:0016298">
    <property type="term" value="F:lipase activity"/>
    <property type="evidence" value="ECO:0007669"/>
    <property type="project" value="InterPro"/>
</dbReference>
<feature type="signal peptide" evidence="2">
    <location>
        <begin position="1"/>
        <end position="22"/>
    </location>
</feature>
<protein>
    <recommendedName>
        <fullName evidence="5">GDSL esterase/lipase</fullName>
    </recommendedName>
</protein>
<dbReference type="InterPro" id="IPR035669">
    <property type="entry name" value="SGNH_plant_lipase-like"/>
</dbReference>
<dbReference type="Gramene" id="TVU45663">
    <property type="protein sequence ID" value="TVU45663"/>
    <property type="gene ID" value="EJB05_05155"/>
</dbReference>